<feature type="disulfide bond" evidence="9">
    <location>
        <begin position="46"/>
        <end position="64"/>
    </location>
</feature>
<keyword evidence="12" id="KW-1185">Reference proteome</keyword>
<feature type="disulfide bond" evidence="9">
    <location>
        <begin position="39"/>
        <end position="51"/>
    </location>
</feature>
<evidence type="ECO:0000256" key="8">
    <source>
        <dbReference type="ARBA" id="ARBA00023180"/>
    </source>
</evidence>
<dbReference type="GeneID" id="105439905"/>
<dbReference type="PROSITE" id="PS01209">
    <property type="entry name" value="LDLRA_1"/>
    <property type="match status" value="1"/>
</dbReference>
<evidence type="ECO:0000313" key="11">
    <source>
        <dbReference type="EnsemblMetazoa" id="XP_030852501"/>
    </source>
</evidence>
<evidence type="ECO:0000313" key="12">
    <source>
        <dbReference type="Proteomes" id="UP000007110"/>
    </source>
</evidence>
<comment type="caution">
    <text evidence="9">Lacks conserved residue(s) required for the propagation of feature annotation.</text>
</comment>
<organism evidence="11 12">
    <name type="scientific">Strongylocentrotus purpuratus</name>
    <name type="common">Purple sea urchin</name>
    <dbReference type="NCBI Taxonomy" id="7668"/>
    <lineage>
        <taxon>Eukaryota</taxon>
        <taxon>Metazoa</taxon>
        <taxon>Echinodermata</taxon>
        <taxon>Eleutherozoa</taxon>
        <taxon>Echinozoa</taxon>
        <taxon>Echinoidea</taxon>
        <taxon>Euechinoidea</taxon>
        <taxon>Echinacea</taxon>
        <taxon>Camarodonta</taxon>
        <taxon>Echinidea</taxon>
        <taxon>Strongylocentrotidae</taxon>
        <taxon>Strongylocentrotus</taxon>
    </lineage>
</organism>
<dbReference type="EnsemblMetazoa" id="XM_030996641">
    <property type="protein sequence ID" value="XP_030852501"/>
    <property type="gene ID" value="LOC105439905"/>
</dbReference>
<evidence type="ECO:0000256" key="9">
    <source>
        <dbReference type="PROSITE-ProRule" id="PRU00124"/>
    </source>
</evidence>
<reference evidence="12" key="1">
    <citation type="submission" date="2015-02" db="EMBL/GenBank/DDBJ databases">
        <title>Genome sequencing for Strongylocentrotus purpuratus.</title>
        <authorList>
            <person name="Murali S."/>
            <person name="Liu Y."/>
            <person name="Vee V."/>
            <person name="English A."/>
            <person name="Wang M."/>
            <person name="Skinner E."/>
            <person name="Han Y."/>
            <person name="Muzny D.M."/>
            <person name="Worley K.C."/>
            <person name="Gibbs R.A."/>
        </authorList>
    </citation>
    <scope>NUCLEOTIDE SEQUENCE</scope>
</reference>
<dbReference type="FunFam" id="4.10.400.10:FF:000189">
    <property type="entry name" value="low-density lipoprotein receptor 1"/>
    <property type="match status" value="1"/>
</dbReference>
<dbReference type="RefSeq" id="XP_030852501.1">
    <property type="nucleotide sequence ID" value="XM_030996641.1"/>
</dbReference>
<evidence type="ECO:0000256" key="1">
    <source>
        <dbReference type="ARBA" id="ARBA00004167"/>
    </source>
</evidence>
<dbReference type="InterPro" id="IPR051221">
    <property type="entry name" value="LDLR-related"/>
</dbReference>
<dbReference type="OrthoDB" id="664115at2759"/>
<evidence type="ECO:0000256" key="4">
    <source>
        <dbReference type="ARBA" id="ARBA00022989"/>
    </source>
</evidence>
<feature type="disulfide bond" evidence="9">
    <location>
        <begin position="58"/>
        <end position="73"/>
    </location>
</feature>
<dbReference type="SMART" id="SM00192">
    <property type="entry name" value="LDLa"/>
    <property type="match status" value="2"/>
</dbReference>
<sequence length="127" mass="13701">MSINYQEKLRGYIMGTYTLSLILMGSLACVFSAANGNLCGENQFQCDNNNCIQSIWKCDNEDDCGDNSDETVCGQLACSSAEFECVDSGAGNGGSTCIPARWRCDGDSDCPDATLRFTPWPGHFPGK</sequence>
<dbReference type="OMA" id="GQNDLCG"/>
<name>A0A7M7T451_STRPU</name>
<dbReference type="PRINTS" id="PR00261">
    <property type="entry name" value="LDLRECEPTOR"/>
</dbReference>
<protein>
    <submittedName>
        <fullName evidence="11">Uncharacterized protein</fullName>
    </submittedName>
</protein>
<dbReference type="KEGG" id="spu:105439905"/>
<dbReference type="SUPFAM" id="SSF57424">
    <property type="entry name" value="LDL receptor-like module"/>
    <property type="match status" value="2"/>
</dbReference>
<dbReference type="Proteomes" id="UP000007110">
    <property type="component" value="Unassembled WGS sequence"/>
</dbReference>
<dbReference type="Gene3D" id="4.10.400.10">
    <property type="entry name" value="Low-density Lipoprotein Receptor"/>
    <property type="match status" value="2"/>
</dbReference>
<evidence type="ECO:0000256" key="5">
    <source>
        <dbReference type="ARBA" id="ARBA00023136"/>
    </source>
</evidence>
<keyword evidence="4 10" id="KW-1133">Transmembrane helix</keyword>
<dbReference type="InterPro" id="IPR036055">
    <property type="entry name" value="LDL_receptor-like_sf"/>
</dbReference>
<comment type="subcellular location">
    <subcellularLocation>
        <location evidence="1">Membrane</location>
        <topology evidence="1">Single-pass membrane protein</topology>
    </subcellularLocation>
</comment>
<dbReference type="InterPro" id="IPR002172">
    <property type="entry name" value="LDrepeatLR_classA_rpt"/>
</dbReference>
<dbReference type="PANTHER" id="PTHR22722">
    <property type="entry name" value="LOW-DENSITY LIPOPROTEIN RECEPTOR-RELATED PROTEIN 2-RELATED"/>
    <property type="match status" value="1"/>
</dbReference>
<keyword evidence="2 10" id="KW-0812">Transmembrane</keyword>
<evidence type="ECO:0000256" key="3">
    <source>
        <dbReference type="ARBA" id="ARBA00022737"/>
    </source>
</evidence>
<evidence type="ECO:0000256" key="2">
    <source>
        <dbReference type="ARBA" id="ARBA00022692"/>
    </source>
</evidence>
<dbReference type="GO" id="GO:0016020">
    <property type="term" value="C:membrane"/>
    <property type="evidence" value="ECO:0007669"/>
    <property type="project" value="UniProtKB-SubCell"/>
</dbReference>
<proteinExistence type="predicted"/>
<dbReference type="AlphaFoldDB" id="A0A7M7T451"/>
<keyword evidence="7" id="KW-0675">Receptor</keyword>
<dbReference type="PROSITE" id="PS50068">
    <property type="entry name" value="LDLRA_2"/>
    <property type="match status" value="2"/>
</dbReference>
<dbReference type="CDD" id="cd00112">
    <property type="entry name" value="LDLa"/>
    <property type="match status" value="2"/>
</dbReference>
<keyword evidence="8" id="KW-0325">Glycoprotein</keyword>
<dbReference type="Pfam" id="PF00057">
    <property type="entry name" value="Ldl_recept_a"/>
    <property type="match status" value="2"/>
</dbReference>
<keyword evidence="5 10" id="KW-0472">Membrane</keyword>
<evidence type="ECO:0000256" key="6">
    <source>
        <dbReference type="ARBA" id="ARBA00023157"/>
    </source>
</evidence>
<reference evidence="11" key="2">
    <citation type="submission" date="2021-01" db="UniProtKB">
        <authorList>
            <consortium name="EnsemblMetazoa"/>
        </authorList>
    </citation>
    <scope>IDENTIFICATION</scope>
</reference>
<accession>A0A7M7T451</accession>
<feature type="transmembrane region" description="Helical" evidence="10">
    <location>
        <begin position="12"/>
        <end position="34"/>
    </location>
</feature>
<dbReference type="InterPro" id="IPR023415">
    <property type="entry name" value="LDLR_class-A_CS"/>
</dbReference>
<dbReference type="InParanoid" id="A0A7M7T451"/>
<keyword evidence="6 9" id="KW-1015">Disulfide bond</keyword>
<evidence type="ECO:0000256" key="7">
    <source>
        <dbReference type="ARBA" id="ARBA00023170"/>
    </source>
</evidence>
<evidence type="ECO:0000256" key="10">
    <source>
        <dbReference type="SAM" id="Phobius"/>
    </source>
</evidence>
<dbReference type="PANTHER" id="PTHR22722:SF15">
    <property type="entry name" value="LOW-DENSITY LIPOPROTEIN RECEPTOR-RELATED"/>
    <property type="match status" value="1"/>
</dbReference>
<keyword evidence="3" id="KW-0677">Repeat</keyword>